<accession>A0ABR6W3E8</accession>
<name>A0ABR6W3E8_9BACT</name>
<dbReference type="EMBL" id="VFIA01000008">
    <property type="protein sequence ID" value="MBC3791123.1"/>
    <property type="molecule type" value="Genomic_DNA"/>
</dbReference>
<dbReference type="RefSeq" id="WP_186736930.1">
    <property type="nucleotide sequence ID" value="NZ_VFIA01000008.1"/>
</dbReference>
<dbReference type="Proteomes" id="UP000700732">
    <property type="component" value="Unassembled WGS sequence"/>
</dbReference>
<dbReference type="InterPro" id="IPR029442">
    <property type="entry name" value="GyrI-like"/>
</dbReference>
<proteinExistence type="predicted"/>
<organism evidence="2 3">
    <name type="scientific">Spirosoma utsteinense</name>
    <dbReference type="NCBI Taxonomy" id="2585773"/>
    <lineage>
        <taxon>Bacteria</taxon>
        <taxon>Pseudomonadati</taxon>
        <taxon>Bacteroidota</taxon>
        <taxon>Cytophagia</taxon>
        <taxon>Cytophagales</taxon>
        <taxon>Cytophagaceae</taxon>
        <taxon>Spirosoma</taxon>
    </lineage>
</organism>
<sequence>MTTQLMIPENALTINETEAFQALTFVTNASLKTISEHSHVPENLYDEASRLGLIPSGPVQYIYNGVDGNEDNVFRLAIALPIEQPGERPFAFVYRKFPVFRHVSYAYTGPWSDLLVVYDALFSQLYRNGYTNDGRVREVYRLVDLENQANNITDIQIGLAPTTH</sequence>
<dbReference type="InterPro" id="IPR011256">
    <property type="entry name" value="Reg_factor_effector_dom_sf"/>
</dbReference>
<dbReference type="Gene3D" id="3.20.80.10">
    <property type="entry name" value="Regulatory factor, effector binding domain"/>
    <property type="match status" value="1"/>
</dbReference>
<dbReference type="Pfam" id="PF06445">
    <property type="entry name" value="GyrI-like"/>
    <property type="match status" value="1"/>
</dbReference>
<gene>
    <name evidence="2" type="ORF">FH603_1621</name>
</gene>
<dbReference type="SUPFAM" id="SSF55136">
    <property type="entry name" value="Probable bacterial effector-binding domain"/>
    <property type="match status" value="1"/>
</dbReference>
<evidence type="ECO:0000259" key="1">
    <source>
        <dbReference type="Pfam" id="PF06445"/>
    </source>
</evidence>
<feature type="domain" description="GyrI-like small molecule binding" evidence="1">
    <location>
        <begin position="45"/>
        <end position="159"/>
    </location>
</feature>
<evidence type="ECO:0000313" key="2">
    <source>
        <dbReference type="EMBL" id="MBC3791123.1"/>
    </source>
</evidence>
<protein>
    <submittedName>
        <fullName evidence="2">Effector-binding domain-containing protein</fullName>
    </submittedName>
</protein>
<keyword evidence="3" id="KW-1185">Reference proteome</keyword>
<comment type="caution">
    <text evidence="2">The sequence shown here is derived from an EMBL/GenBank/DDBJ whole genome shotgun (WGS) entry which is preliminary data.</text>
</comment>
<evidence type="ECO:0000313" key="3">
    <source>
        <dbReference type="Proteomes" id="UP000700732"/>
    </source>
</evidence>
<reference evidence="2 3" key="1">
    <citation type="submission" date="2019-06" db="EMBL/GenBank/DDBJ databases">
        <title>Spirosoma utsteinense sp. nov. isolated from Antarctic ice-free soils.</title>
        <authorList>
            <person name="Tahon G."/>
        </authorList>
    </citation>
    <scope>NUCLEOTIDE SEQUENCE [LARGE SCALE GENOMIC DNA]</scope>
    <source>
        <strain evidence="2 3">LMG 31447</strain>
    </source>
</reference>